<dbReference type="EC" id="3.5.2.3" evidence="6"/>
<evidence type="ECO:0000256" key="4">
    <source>
        <dbReference type="ARBA" id="ARBA00022801"/>
    </source>
</evidence>
<dbReference type="InterPro" id="IPR024403">
    <property type="entry name" value="DHOase_cat"/>
</dbReference>
<feature type="binding site" evidence="6">
    <location>
        <position position="156"/>
    </location>
    <ligand>
        <name>Zn(2+)</name>
        <dbReference type="ChEBI" id="CHEBI:29105"/>
        <label>1</label>
    </ligand>
</feature>
<gene>
    <name evidence="6" type="primary">pyrC</name>
    <name evidence="8" type="ORF">J6I44_12735</name>
</gene>
<dbReference type="InterPro" id="IPR002195">
    <property type="entry name" value="Dihydroorotase_CS"/>
</dbReference>
<dbReference type="InterPro" id="IPR050138">
    <property type="entry name" value="DHOase/Allantoinase_Hydrolase"/>
</dbReference>
<evidence type="ECO:0000259" key="7">
    <source>
        <dbReference type="Pfam" id="PF12890"/>
    </source>
</evidence>
<feature type="binding site" evidence="6">
    <location>
        <position position="156"/>
    </location>
    <ligand>
        <name>Zn(2+)</name>
        <dbReference type="ChEBI" id="CHEBI:29105"/>
        <label>2</label>
    </ligand>
</feature>
<feature type="binding site" evidence="6">
    <location>
        <begin position="67"/>
        <end position="69"/>
    </location>
    <ligand>
        <name>substrate</name>
    </ligand>
</feature>
<organism evidence="8 9">
    <name type="scientific">Fodinibius salsisoli</name>
    <dbReference type="NCBI Taxonomy" id="2820877"/>
    <lineage>
        <taxon>Bacteria</taxon>
        <taxon>Pseudomonadati</taxon>
        <taxon>Balneolota</taxon>
        <taxon>Balneolia</taxon>
        <taxon>Balneolales</taxon>
        <taxon>Balneolaceae</taxon>
        <taxon>Fodinibius</taxon>
    </lineage>
</organism>
<accession>A0ABT3PPE2</accession>
<keyword evidence="3 6" id="KW-0479">Metal-binding</keyword>
<comment type="caution">
    <text evidence="8">The sequence shown here is derived from an EMBL/GenBank/DDBJ whole genome shotgun (WGS) entry which is preliminary data.</text>
</comment>
<feature type="binding site" evidence="6">
    <location>
        <position position="311"/>
    </location>
    <ligand>
        <name>Zn(2+)</name>
        <dbReference type="ChEBI" id="CHEBI:29105"/>
        <label>1</label>
    </ligand>
</feature>
<comment type="pathway">
    <text evidence="6">Pyrimidine metabolism; UMP biosynthesis via de novo pathway; (S)-dihydroorotate from bicarbonate: step 3/3.</text>
</comment>
<keyword evidence="5 6" id="KW-0665">Pyrimidine biosynthesis</keyword>
<comment type="function">
    <text evidence="1 6">Catalyzes the reversible cyclization of carbamoyl aspartate to dihydroorotate.</text>
</comment>
<dbReference type="PROSITE" id="PS00482">
    <property type="entry name" value="DIHYDROOROTASE_1"/>
    <property type="match status" value="1"/>
</dbReference>
<dbReference type="PANTHER" id="PTHR43668">
    <property type="entry name" value="ALLANTOINASE"/>
    <property type="match status" value="1"/>
</dbReference>
<feature type="binding site" evidence="6">
    <location>
        <position position="99"/>
    </location>
    <ligand>
        <name>substrate</name>
    </ligand>
</feature>
<feature type="domain" description="Dihydroorotase catalytic" evidence="7">
    <location>
        <begin position="59"/>
        <end position="240"/>
    </location>
</feature>
<evidence type="ECO:0000313" key="9">
    <source>
        <dbReference type="Proteomes" id="UP001207918"/>
    </source>
</evidence>
<name>A0ABT3PPE2_9BACT</name>
<keyword evidence="9" id="KW-1185">Reference proteome</keyword>
<comment type="catalytic activity">
    <reaction evidence="6">
        <text>(S)-dihydroorotate + H2O = N-carbamoyl-L-aspartate + H(+)</text>
        <dbReference type="Rhea" id="RHEA:24296"/>
        <dbReference type="ChEBI" id="CHEBI:15377"/>
        <dbReference type="ChEBI" id="CHEBI:15378"/>
        <dbReference type="ChEBI" id="CHEBI:30864"/>
        <dbReference type="ChEBI" id="CHEBI:32814"/>
        <dbReference type="EC" id="3.5.2.3"/>
    </reaction>
</comment>
<feature type="binding site" evidence="6">
    <location>
        <position position="183"/>
    </location>
    <ligand>
        <name>Zn(2+)</name>
        <dbReference type="ChEBI" id="CHEBI:29105"/>
        <label>2</label>
    </ligand>
</feature>
<comment type="similarity">
    <text evidence="2 6">Belongs to the metallo-dependent hydrolases superfamily. DHOase family. Class I DHOase subfamily.</text>
</comment>
<dbReference type="Pfam" id="PF12890">
    <property type="entry name" value="DHOase"/>
    <property type="match status" value="1"/>
</dbReference>
<proteinExistence type="inferred from homology"/>
<feature type="binding site" evidence="6">
    <location>
        <position position="315"/>
    </location>
    <ligand>
        <name>substrate</name>
    </ligand>
</feature>
<dbReference type="InterPro" id="IPR004722">
    <property type="entry name" value="DHOase"/>
</dbReference>
<feature type="binding site" evidence="6">
    <location>
        <position position="236"/>
    </location>
    <ligand>
        <name>Zn(2+)</name>
        <dbReference type="ChEBI" id="CHEBI:29105"/>
        <label>2</label>
    </ligand>
</feature>
<reference evidence="8 9" key="1">
    <citation type="submission" date="2021-03" db="EMBL/GenBank/DDBJ databases">
        <title>Aliifodinibius sp. nov., a new bacterium isolated from saline soil.</title>
        <authorList>
            <person name="Galisteo C."/>
            <person name="De La Haba R."/>
            <person name="Sanchez-Porro C."/>
            <person name="Ventosa A."/>
        </authorList>
    </citation>
    <scope>NUCLEOTIDE SEQUENCE [LARGE SCALE GENOMIC DNA]</scope>
    <source>
        <strain evidence="8 9">1BSP15-2V2</strain>
    </source>
</reference>
<dbReference type="InterPro" id="IPR032466">
    <property type="entry name" value="Metal_Hydrolase"/>
</dbReference>
<evidence type="ECO:0000256" key="3">
    <source>
        <dbReference type="ARBA" id="ARBA00022723"/>
    </source>
</evidence>
<dbReference type="HAMAP" id="MF_00220_B">
    <property type="entry name" value="PyrC_classI_B"/>
    <property type="match status" value="1"/>
</dbReference>
<dbReference type="Gene3D" id="2.30.40.10">
    <property type="entry name" value="Urease, subunit C, domain 1"/>
    <property type="match status" value="1"/>
</dbReference>
<dbReference type="PANTHER" id="PTHR43668:SF2">
    <property type="entry name" value="ALLANTOINASE"/>
    <property type="match status" value="1"/>
</dbReference>
<dbReference type="EMBL" id="JAGGJA010000008">
    <property type="protein sequence ID" value="MCW9707726.1"/>
    <property type="molecule type" value="Genomic_DNA"/>
</dbReference>
<protein>
    <recommendedName>
        <fullName evidence="6">Dihydroorotase</fullName>
        <shortName evidence="6">DHOase</shortName>
        <ecNumber evidence="6">3.5.2.3</ecNumber>
    </recommendedName>
</protein>
<dbReference type="RefSeq" id="WP_265766516.1">
    <property type="nucleotide sequence ID" value="NZ_JAGGJA010000008.1"/>
</dbReference>
<evidence type="ECO:0000313" key="8">
    <source>
        <dbReference type="EMBL" id="MCW9707726.1"/>
    </source>
</evidence>
<dbReference type="SUPFAM" id="SSF51338">
    <property type="entry name" value="Composite domain of metallo-dependent hydrolases"/>
    <property type="match status" value="1"/>
</dbReference>
<comment type="caution">
    <text evidence="6">Lacks conserved residue(s) required for the propagation of feature annotation.</text>
</comment>
<feature type="binding site" evidence="6">
    <location>
        <position position="65"/>
    </location>
    <ligand>
        <name>Zn(2+)</name>
        <dbReference type="ChEBI" id="CHEBI:29105"/>
        <label>1</label>
    </ligand>
</feature>
<dbReference type="InterPro" id="IPR011059">
    <property type="entry name" value="Metal-dep_hydrolase_composite"/>
</dbReference>
<dbReference type="CDD" id="cd01317">
    <property type="entry name" value="DHOase_IIa"/>
    <property type="match status" value="1"/>
</dbReference>
<keyword evidence="4 6" id="KW-0378">Hydrolase</keyword>
<dbReference type="Gene3D" id="3.20.20.140">
    <property type="entry name" value="Metal-dependent hydrolases"/>
    <property type="match status" value="1"/>
</dbReference>
<feature type="binding site" evidence="6">
    <location>
        <position position="67"/>
    </location>
    <ligand>
        <name>Zn(2+)</name>
        <dbReference type="ChEBI" id="CHEBI:29105"/>
        <label>1</label>
    </ligand>
</feature>
<dbReference type="SUPFAM" id="SSF51556">
    <property type="entry name" value="Metallo-dependent hydrolases"/>
    <property type="match status" value="1"/>
</dbReference>
<evidence type="ECO:0000256" key="1">
    <source>
        <dbReference type="ARBA" id="ARBA00002368"/>
    </source>
</evidence>
<keyword evidence="6" id="KW-0862">Zinc</keyword>
<dbReference type="Proteomes" id="UP001207918">
    <property type="component" value="Unassembled WGS sequence"/>
</dbReference>
<dbReference type="NCBIfam" id="TIGR00857">
    <property type="entry name" value="pyrC_multi"/>
    <property type="match status" value="1"/>
</dbReference>
<evidence type="ECO:0000256" key="6">
    <source>
        <dbReference type="HAMAP-Rule" id="MF_00220"/>
    </source>
</evidence>
<evidence type="ECO:0000256" key="5">
    <source>
        <dbReference type="ARBA" id="ARBA00022975"/>
    </source>
</evidence>
<comment type="cofactor">
    <cofactor evidence="6">
        <name>Zn(2+)</name>
        <dbReference type="ChEBI" id="CHEBI:29105"/>
    </cofactor>
    <text evidence="6">Binds 2 Zn(2+) ions per subunit.</text>
</comment>
<feature type="active site" evidence="6">
    <location>
        <position position="311"/>
    </location>
</feature>
<evidence type="ECO:0000256" key="2">
    <source>
        <dbReference type="ARBA" id="ARBA00010286"/>
    </source>
</evidence>
<sequence length="431" mass="47343">MSYRPNLLLKNVKPVGADFDGSKQVDIRIADGTIVEIGTELEAGDSEETFDAEGAYLSGGWMDMHVHLREPGYEHKETIKTGCAAAAFGGFTEVACMPNTNPAIDSRDVVEFITKRAEELPVNVHPIGCVSKERAGKAIAEMSDMKEGGAVAFSDDGDPVYNAQLMRVALEYSSMLEMPIINHEEDLKLSRPGHMHEGRVSARLGIDGTPGIAEETMIARDILLAEFTGGHIHVAHISTAKAVELVRRAKADGINVTTEVCPHHFDLTDEEIERRDFDTNVKMHPPLRTQEDVDAMIEGLADGTIDAICTDHAPHAIEEKEVEFIYAPNGIIGLETAWSVSVRQLLEPGVLELTDLLDKFVKYPREILNLDVPQIKEGAEANLTLFNTDEKWTFAESVVKSKSNNSPYLGNEMTGRAEAIYNNGQFVVNEV</sequence>